<reference evidence="1 2" key="1">
    <citation type="submission" date="2019-01" db="EMBL/GenBank/DDBJ databases">
        <title>Sequencing of cultivated peanut Arachis hypogaea provides insights into genome evolution and oil improvement.</title>
        <authorList>
            <person name="Chen X."/>
        </authorList>
    </citation>
    <scope>NUCLEOTIDE SEQUENCE [LARGE SCALE GENOMIC DNA]</scope>
    <source>
        <strain evidence="2">cv. Fuhuasheng</strain>
        <tissue evidence="1">Leaves</tissue>
    </source>
</reference>
<gene>
    <name evidence="1" type="ORF">Ahy_A02g006909</name>
</gene>
<evidence type="ECO:0000313" key="1">
    <source>
        <dbReference type="EMBL" id="RYR72683.1"/>
    </source>
</evidence>
<protein>
    <submittedName>
        <fullName evidence="1">Uncharacterized protein</fullName>
    </submittedName>
</protein>
<organism evidence="1 2">
    <name type="scientific">Arachis hypogaea</name>
    <name type="common">Peanut</name>
    <dbReference type="NCBI Taxonomy" id="3818"/>
    <lineage>
        <taxon>Eukaryota</taxon>
        <taxon>Viridiplantae</taxon>
        <taxon>Streptophyta</taxon>
        <taxon>Embryophyta</taxon>
        <taxon>Tracheophyta</taxon>
        <taxon>Spermatophyta</taxon>
        <taxon>Magnoliopsida</taxon>
        <taxon>eudicotyledons</taxon>
        <taxon>Gunneridae</taxon>
        <taxon>Pentapetalae</taxon>
        <taxon>rosids</taxon>
        <taxon>fabids</taxon>
        <taxon>Fabales</taxon>
        <taxon>Fabaceae</taxon>
        <taxon>Papilionoideae</taxon>
        <taxon>50 kb inversion clade</taxon>
        <taxon>dalbergioids sensu lato</taxon>
        <taxon>Dalbergieae</taxon>
        <taxon>Pterocarpus clade</taxon>
        <taxon>Arachis</taxon>
    </lineage>
</organism>
<proteinExistence type="predicted"/>
<dbReference type="EMBL" id="SDMP01000002">
    <property type="protein sequence ID" value="RYR72683.1"/>
    <property type="molecule type" value="Genomic_DNA"/>
</dbReference>
<evidence type="ECO:0000313" key="2">
    <source>
        <dbReference type="Proteomes" id="UP000289738"/>
    </source>
</evidence>
<dbReference type="Proteomes" id="UP000289738">
    <property type="component" value="Chromosome A02"/>
</dbReference>
<accession>A0A445EBI7</accession>
<dbReference type="AlphaFoldDB" id="A0A445EBI7"/>
<name>A0A445EBI7_ARAHY</name>
<comment type="caution">
    <text evidence="1">The sequence shown here is derived from an EMBL/GenBank/DDBJ whole genome shotgun (WGS) entry which is preliminary data.</text>
</comment>
<keyword evidence="2" id="KW-1185">Reference proteome</keyword>
<sequence length="126" mass="14719">MAIENHVGGEFLEPKSKKPFMGYVISRIKVYAEGTSQKKDCEIEPPYIDISGQQTPYKSFTLKIPQNVKKEKYEWKNWTQILFHEMNRDRDTLIRESEAMRLSKPSEVLLSSYCQVDSYDIDSDSD</sequence>